<reference evidence="1" key="1">
    <citation type="journal article" date="2020" name="Stud. Mycol.">
        <title>101 Dothideomycetes genomes: a test case for predicting lifestyles and emergence of pathogens.</title>
        <authorList>
            <person name="Haridas S."/>
            <person name="Albert R."/>
            <person name="Binder M."/>
            <person name="Bloem J."/>
            <person name="Labutti K."/>
            <person name="Salamov A."/>
            <person name="Andreopoulos B."/>
            <person name="Baker S."/>
            <person name="Barry K."/>
            <person name="Bills G."/>
            <person name="Bluhm B."/>
            <person name="Cannon C."/>
            <person name="Castanera R."/>
            <person name="Culley D."/>
            <person name="Daum C."/>
            <person name="Ezra D."/>
            <person name="Gonzalez J."/>
            <person name="Henrissat B."/>
            <person name="Kuo A."/>
            <person name="Liang C."/>
            <person name="Lipzen A."/>
            <person name="Lutzoni F."/>
            <person name="Magnuson J."/>
            <person name="Mondo S."/>
            <person name="Nolan M."/>
            <person name="Ohm R."/>
            <person name="Pangilinan J."/>
            <person name="Park H.-J."/>
            <person name="Ramirez L."/>
            <person name="Alfaro M."/>
            <person name="Sun H."/>
            <person name="Tritt A."/>
            <person name="Yoshinaga Y."/>
            <person name="Zwiers L.-H."/>
            <person name="Turgeon B."/>
            <person name="Goodwin S."/>
            <person name="Spatafora J."/>
            <person name="Crous P."/>
            <person name="Grigoriev I."/>
        </authorList>
    </citation>
    <scope>NUCLEOTIDE SEQUENCE</scope>
    <source>
        <strain evidence="1">CBS 473.64</strain>
    </source>
</reference>
<accession>A0A6A6RIH0</accession>
<dbReference type="EMBL" id="MU006813">
    <property type="protein sequence ID" value="KAF2634887.1"/>
    <property type="molecule type" value="Genomic_DNA"/>
</dbReference>
<name>A0A6A6RIH0_9PLEO</name>
<evidence type="ECO:0000313" key="2">
    <source>
        <dbReference type="Proteomes" id="UP000799753"/>
    </source>
</evidence>
<protein>
    <submittedName>
        <fullName evidence="1">Uncharacterized protein</fullName>
    </submittedName>
</protein>
<sequence length="154" mass="16652">MTFSCQARGSVLYLGFPSIVPLSAIRQEKIHAPHTCPLVCGSRGGIGGDCNLQLNGYNTSTLKIPSHNRGEAKFDDVVWDTGCRNDRACWGWSSGTYQRAQMLPSSVVVSPKFGVWRSPDSLLNTCKSPPISTLLSCLLVVTIVHQCSLSPCPV</sequence>
<organism evidence="1 2">
    <name type="scientific">Massarina eburnea CBS 473.64</name>
    <dbReference type="NCBI Taxonomy" id="1395130"/>
    <lineage>
        <taxon>Eukaryota</taxon>
        <taxon>Fungi</taxon>
        <taxon>Dikarya</taxon>
        <taxon>Ascomycota</taxon>
        <taxon>Pezizomycotina</taxon>
        <taxon>Dothideomycetes</taxon>
        <taxon>Pleosporomycetidae</taxon>
        <taxon>Pleosporales</taxon>
        <taxon>Massarineae</taxon>
        <taxon>Massarinaceae</taxon>
        <taxon>Massarina</taxon>
    </lineage>
</organism>
<gene>
    <name evidence="1" type="ORF">P280DRAFT_209234</name>
</gene>
<proteinExistence type="predicted"/>
<evidence type="ECO:0000313" key="1">
    <source>
        <dbReference type="EMBL" id="KAF2634887.1"/>
    </source>
</evidence>
<dbReference type="Proteomes" id="UP000799753">
    <property type="component" value="Unassembled WGS sequence"/>
</dbReference>
<keyword evidence="2" id="KW-1185">Reference proteome</keyword>
<dbReference type="AlphaFoldDB" id="A0A6A6RIH0"/>